<dbReference type="InterPro" id="IPR056148">
    <property type="entry name" value="NQRA_2nd"/>
</dbReference>
<organism evidence="3 4">
    <name type="scientific">Maliponia aquimaris</name>
    <dbReference type="NCBI Taxonomy" id="1673631"/>
    <lineage>
        <taxon>Bacteria</taxon>
        <taxon>Pseudomonadati</taxon>
        <taxon>Pseudomonadota</taxon>
        <taxon>Alphaproteobacteria</taxon>
        <taxon>Rhodobacterales</taxon>
        <taxon>Paracoccaceae</taxon>
        <taxon>Maliponia</taxon>
    </lineage>
</organism>
<keyword evidence="4" id="KW-1185">Reference proteome</keyword>
<dbReference type="GO" id="GO:0016655">
    <property type="term" value="F:oxidoreductase activity, acting on NAD(P)H, quinone or similar compound as acceptor"/>
    <property type="evidence" value="ECO:0007669"/>
    <property type="project" value="InterPro"/>
</dbReference>
<proteinExistence type="predicted"/>
<dbReference type="PANTHER" id="PTHR37839:SF1">
    <property type="entry name" value="NA(+)-TRANSLOCATING NADH-QUINONE REDUCTASE SUBUNIT A"/>
    <property type="match status" value="1"/>
</dbReference>
<dbReference type="InterPro" id="IPR056147">
    <property type="entry name" value="NQRA_N"/>
</dbReference>
<gene>
    <name evidence="3" type="primary">nqrA</name>
    <name evidence="3" type="ORF">MAA8898_02586</name>
</gene>
<dbReference type="InterPro" id="IPR008703">
    <property type="entry name" value="NqrA"/>
</dbReference>
<dbReference type="Pfam" id="PF05896">
    <property type="entry name" value="NQRA_N"/>
    <property type="match status" value="1"/>
</dbReference>
<dbReference type="GO" id="GO:0006814">
    <property type="term" value="P:sodium ion transport"/>
    <property type="evidence" value="ECO:0007669"/>
    <property type="project" value="InterPro"/>
</dbReference>
<dbReference type="AlphaFoldDB" id="A0A238KHT8"/>
<name>A0A238KHT8_9RHOB</name>
<evidence type="ECO:0000313" key="3">
    <source>
        <dbReference type="EMBL" id="SMX42361.1"/>
    </source>
</evidence>
<dbReference type="Pfam" id="PF24836">
    <property type="entry name" value="NQRA_2nd"/>
    <property type="match status" value="1"/>
</dbReference>
<dbReference type="PANTHER" id="PTHR37839">
    <property type="entry name" value="NA(+)-TRANSLOCATING NADH-QUINONE REDUCTASE SUBUNIT A"/>
    <property type="match status" value="1"/>
</dbReference>
<sequence>MAGFWTSGLPLPSAAPDTSAPVERLITAEAALTASPQEDVRITPLVAEGDVVAQGAPLLTLRHAPEIVISAPMPGRVAHLDLGPGRSLRRLELFHEPGAGRFDHAIGDTTDPAALRAALLGSGLWRGFRSRPFGHVPLPAETPAAIFVMALDTRPGAPSPARALEGSEEGFAHGLAALTRLVSGKVYLCQPPGADLAPRIDGVTVLRSPEVHPQGLPGIQIHRHCPARPDRRVWDIAAEDVAAIGELLDTGMLRETRLVALGGAAARAPRLVRCQPWADLRGLVQGHVRPGPHVLLSGSALDGRASRWLRPGDRQITAMTPEEHAPGGHWFLSALRRASRPLPLIPSAAVDRALGGDMPAMPFLRALSAGDDEAAIRLGALSLLSEDLALADYVTCAEPRLSHLLAGMLARIEAEGMA</sequence>
<feature type="domain" description="NqrA N-terminal barrel-sandwich hybrid" evidence="1">
    <location>
        <begin position="28"/>
        <end position="91"/>
    </location>
</feature>
<feature type="domain" description="NqrA second alpha/beta" evidence="2">
    <location>
        <begin position="113"/>
        <end position="252"/>
    </location>
</feature>
<dbReference type="EC" id="1.6.5.-" evidence="3"/>
<accession>A0A238KHT8</accession>
<evidence type="ECO:0000259" key="1">
    <source>
        <dbReference type="Pfam" id="PF05896"/>
    </source>
</evidence>
<dbReference type="Proteomes" id="UP000207598">
    <property type="component" value="Unassembled WGS sequence"/>
</dbReference>
<evidence type="ECO:0000313" key="4">
    <source>
        <dbReference type="Proteomes" id="UP000207598"/>
    </source>
</evidence>
<dbReference type="EMBL" id="FXYF01000006">
    <property type="protein sequence ID" value="SMX42361.1"/>
    <property type="molecule type" value="Genomic_DNA"/>
</dbReference>
<protein>
    <submittedName>
        <fullName evidence="3">Na(+)-translocating NADH-quinone reductase subunit A</fullName>
        <ecNumber evidence="3">1.6.5.-</ecNumber>
    </submittedName>
</protein>
<dbReference type="OrthoDB" id="9774536at2"/>
<evidence type="ECO:0000259" key="2">
    <source>
        <dbReference type="Pfam" id="PF24836"/>
    </source>
</evidence>
<keyword evidence="3" id="KW-0560">Oxidoreductase</keyword>
<reference evidence="3 4" key="1">
    <citation type="submission" date="2017-05" db="EMBL/GenBank/DDBJ databases">
        <authorList>
            <person name="Song R."/>
            <person name="Chenine A.L."/>
            <person name="Ruprecht R.M."/>
        </authorList>
    </citation>
    <scope>NUCLEOTIDE SEQUENCE [LARGE SCALE GENOMIC DNA]</scope>
    <source>
        <strain evidence="3 4">CECT 8898</strain>
    </source>
</reference>